<evidence type="ECO:0000313" key="2">
    <source>
        <dbReference type="EMBL" id="PMS15508.1"/>
    </source>
</evidence>
<protein>
    <submittedName>
        <fullName evidence="2">Polyketide cyclase</fullName>
    </submittedName>
</protein>
<dbReference type="Pfam" id="PF12680">
    <property type="entry name" value="SnoaL_2"/>
    <property type="match status" value="1"/>
</dbReference>
<reference evidence="2 3" key="1">
    <citation type="submission" date="2018-01" db="EMBL/GenBank/DDBJ databases">
        <title>Whole genome analyses suggest that Burkholderia sensu lato contains two further novel genera in the rhizoxinica-symbiotica group Mycetohabitans gen. nov., and Trinickia gen. nov.: implications for the evolution of diazotrophy and nodulation in the Burkholderiaceae.</title>
        <authorList>
            <person name="Estrada-de los Santos P."/>
            <person name="Palmer M."/>
            <person name="Chavez-Ramirez B."/>
            <person name="Beukes C."/>
            <person name="Steenkamp E.T."/>
            <person name="Hirsch A.M."/>
            <person name="Manyaka P."/>
            <person name="Maluk M."/>
            <person name="Lafos M."/>
            <person name="Crook M."/>
            <person name="Gross E."/>
            <person name="Simon M.F."/>
            <person name="Bueno dos Reis Junior F."/>
            <person name="Poole P.S."/>
            <person name="Venter S.N."/>
            <person name="James E.K."/>
        </authorList>
    </citation>
    <scope>NUCLEOTIDE SEQUENCE [LARGE SCALE GENOMIC DNA]</scope>
    <source>
        <strain evidence="2 3">GIMN1.004</strain>
    </source>
</reference>
<dbReference type="InterPro" id="IPR037401">
    <property type="entry name" value="SnoaL-like"/>
</dbReference>
<comment type="caution">
    <text evidence="2">The sequence shown here is derived from an EMBL/GenBank/DDBJ whole genome shotgun (WGS) entry which is preliminary data.</text>
</comment>
<dbReference type="InterPro" id="IPR032710">
    <property type="entry name" value="NTF2-like_dom_sf"/>
</dbReference>
<organism evidence="2 3">
    <name type="scientific">Trinickia dabaoshanensis</name>
    <dbReference type="NCBI Taxonomy" id="564714"/>
    <lineage>
        <taxon>Bacteria</taxon>
        <taxon>Pseudomonadati</taxon>
        <taxon>Pseudomonadota</taxon>
        <taxon>Betaproteobacteria</taxon>
        <taxon>Burkholderiales</taxon>
        <taxon>Burkholderiaceae</taxon>
        <taxon>Trinickia</taxon>
    </lineage>
</organism>
<dbReference type="Gene3D" id="3.10.450.50">
    <property type="match status" value="1"/>
</dbReference>
<keyword evidence="3" id="KW-1185">Reference proteome</keyword>
<name>A0A2N7VEC7_9BURK</name>
<proteinExistence type="predicted"/>
<dbReference type="RefSeq" id="WP_102648525.1">
    <property type="nucleotide sequence ID" value="NZ_PNYA01000031.1"/>
</dbReference>
<gene>
    <name evidence="2" type="ORF">C0Z18_27125</name>
</gene>
<dbReference type="Proteomes" id="UP000235616">
    <property type="component" value="Unassembled WGS sequence"/>
</dbReference>
<dbReference type="AlphaFoldDB" id="A0A2N7VEC7"/>
<dbReference type="EMBL" id="PNYA01000031">
    <property type="protein sequence ID" value="PMS15508.1"/>
    <property type="molecule type" value="Genomic_DNA"/>
</dbReference>
<feature type="domain" description="SnoaL-like" evidence="1">
    <location>
        <begin position="15"/>
        <end position="114"/>
    </location>
</feature>
<dbReference type="OrthoDB" id="8776598at2"/>
<evidence type="ECO:0000259" key="1">
    <source>
        <dbReference type="Pfam" id="PF12680"/>
    </source>
</evidence>
<dbReference type="SUPFAM" id="SSF54427">
    <property type="entry name" value="NTF2-like"/>
    <property type="match status" value="1"/>
</dbReference>
<evidence type="ECO:0000313" key="3">
    <source>
        <dbReference type="Proteomes" id="UP000235616"/>
    </source>
</evidence>
<sequence>MESKRDTRGFAETISQYLTLLEQGDTEGIVALFTEDAQIYSPFLGWMTPAPFFTKVREASGQSRITPIDTLVSISGNARAIGYFTYDWGLKDGTQVSFDCCDVFDFSDDGRIRKMTIIYDTYPIRVQVGDKYQ</sequence>
<accession>A0A2N7VEC7</accession>